<protein>
    <submittedName>
        <fullName evidence="3">Methyltransferase</fullName>
    </submittedName>
</protein>
<dbReference type="SUPFAM" id="SSF53335">
    <property type="entry name" value="S-adenosyl-L-methionine-dependent methyltransferases"/>
    <property type="match status" value="1"/>
</dbReference>
<dbReference type="PANTHER" id="PTHR12558:SF44">
    <property type="entry name" value="TETRATRICOPEPTIDE REPEAT-CONTAINING PROTEIN"/>
    <property type="match status" value="1"/>
</dbReference>
<evidence type="ECO:0000313" key="4">
    <source>
        <dbReference type="Proteomes" id="UP000254794"/>
    </source>
</evidence>
<dbReference type="RefSeq" id="WP_115330118.1">
    <property type="nucleotide sequence ID" value="NZ_CAAAHP010000004.1"/>
</dbReference>
<dbReference type="PROSITE" id="PS50293">
    <property type="entry name" value="TPR_REGION"/>
    <property type="match status" value="1"/>
</dbReference>
<feature type="domain" description="Methyltransferase type 11" evidence="2">
    <location>
        <begin position="410"/>
        <end position="502"/>
    </location>
</feature>
<dbReference type="SUPFAM" id="SSF48452">
    <property type="entry name" value="TPR-like"/>
    <property type="match status" value="2"/>
</dbReference>
<keyword evidence="1" id="KW-0802">TPR repeat</keyword>
<dbReference type="CDD" id="cd02440">
    <property type="entry name" value="AdoMet_MTases"/>
    <property type="match status" value="1"/>
</dbReference>
<feature type="repeat" description="TPR" evidence="1">
    <location>
        <begin position="106"/>
        <end position="139"/>
    </location>
</feature>
<proteinExistence type="predicted"/>
<dbReference type="InterPro" id="IPR013216">
    <property type="entry name" value="Methyltransf_11"/>
</dbReference>
<evidence type="ECO:0000313" key="3">
    <source>
        <dbReference type="EMBL" id="STX50396.1"/>
    </source>
</evidence>
<reference evidence="3 4" key="1">
    <citation type="submission" date="2018-06" db="EMBL/GenBank/DDBJ databases">
        <authorList>
            <consortium name="Pathogen Informatics"/>
            <person name="Doyle S."/>
        </authorList>
    </citation>
    <scope>NUCLEOTIDE SEQUENCE [LARGE SCALE GENOMIC DNA]</scope>
    <source>
        <strain evidence="3 4">NCTC13316</strain>
    </source>
</reference>
<name>A0A378JGI2_9GAMM</name>
<gene>
    <name evidence="3" type="primary">yrrB</name>
    <name evidence="3" type="ORF">NCTC13316_00477</name>
</gene>
<keyword evidence="3" id="KW-0808">Transferase</keyword>
<dbReference type="AlphaFoldDB" id="A0A378JGI2"/>
<evidence type="ECO:0000259" key="2">
    <source>
        <dbReference type="Pfam" id="PF08241"/>
    </source>
</evidence>
<feature type="repeat" description="TPR" evidence="1">
    <location>
        <begin position="276"/>
        <end position="309"/>
    </location>
</feature>
<feature type="repeat" description="TPR" evidence="1">
    <location>
        <begin position="208"/>
        <end position="241"/>
    </location>
</feature>
<dbReference type="GO" id="GO:0008757">
    <property type="term" value="F:S-adenosylmethionine-dependent methyltransferase activity"/>
    <property type="evidence" value="ECO:0007669"/>
    <property type="project" value="InterPro"/>
</dbReference>
<dbReference type="EMBL" id="UGOD01000001">
    <property type="protein sequence ID" value="STX50396.1"/>
    <property type="molecule type" value="Genomic_DNA"/>
</dbReference>
<feature type="repeat" description="TPR" evidence="1">
    <location>
        <begin position="72"/>
        <end position="105"/>
    </location>
</feature>
<feature type="repeat" description="TPR" evidence="1">
    <location>
        <begin position="242"/>
        <end position="275"/>
    </location>
</feature>
<keyword evidence="4" id="KW-1185">Reference proteome</keyword>
<dbReference type="GO" id="GO:0032259">
    <property type="term" value="P:methylation"/>
    <property type="evidence" value="ECO:0007669"/>
    <property type="project" value="UniProtKB-KW"/>
</dbReference>
<feature type="repeat" description="TPR" evidence="1">
    <location>
        <begin position="140"/>
        <end position="173"/>
    </location>
</feature>
<dbReference type="Pfam" id="PF14559">
    <property type="entry name" value="TPR_19"/>
    <property type="match status" value="1"/>
</dbReference>
<dbReference type="SMART" id="SM00028">
    <property type="entry name" value="TPR"/>
    <property type="match status" value="10"/>
</dbReference>
<dbReference type="PANTHER" id="PTHR12558">
    <property type="entry name" value="CELL DIVISION CYCLE 16,23,27"/>
    <property type="match status" value="1"/>
</dbReference>
<dbReference type="Gene3D" id="3.40.50.150">
    <property type="entry name" value="Vaccinia Virus protein VP39"/>
    <property type="match status" value="1"/>
</dbReference>
<dbReference type="Pfam" id="PF08241">
    <property type="entry name" value="Methyltransf_11"/>
    <property type="match status" value="1"/>
</dbReference>
<dbReference type="InterPro" id="IPR011990">
    <property type="entry name" value="TPR-like_helical_dom_sf"/>
</dbReference>
<feature type="repeat" description="TPR" evidence="1">
    <location>
        <begin position="38"/>
        <end position="71"/>
    </location>
</feature>
<accession>A0A378JGI2</accession>
<dbReference type="InterPro" id="IPR029063">
    <property type="entry name" value="SAM-dependent_MTases_sf"/>
</dbReference>
<dbReference type="Pfam" id="PF13414">
    <property type="entry name" value="TPR_11"/>
    <property type="match status" value="2"/>
</dbReference>
<evidence type="ECO:0000256" key="1">
    <source>
        <dbReference type="PROSITE-ProRule" id="PRU00339"/>
    </source>
</evidence>
<dbReference type="Gene3D" id="1.25.40.10">
    <property type="entry name" value="Tetratricopeptide repeat domain"/>
    <property type="match status" value="4"/>
</dbReference>
<sequence>MTTEDELFKKANQLHKDDKLPQAIKAYETLLGQNPTHTEGLHFLALAYAQLGDTIQAIENFKKALALDPSNPILYNNLANTYKKNYQFNEAILNYQKAVKIAPDYAQAYNNLAGIYAMQGMHQQALHHYHLALKNAPDFTAAHFNLGLLFVNLNKLDAARIQFQNVLALAPKHLDALFYLGVLALEINDLTHAEQAFQQVLVENNGHVDALTNLGVIAVKRDQGQLAVDYFSKALALNNDHIEARNNLAATFMHHDRFENALMHYDYLLQKDPNNIEYLYNSGVAQMALGHLNEAINHFEHLLSVENKHFATLNNLAAIYIRLNDKEKAKQLLLQALIVNPEDKASQHMLNALSGLDKPVETAPEYAANLFNNYALYYDEHVQKYLKYSLPQQIFHVLSDLNITHCEKTLDLGCGTGLTGQVLRDISQQLTGVDIAKKMLDWARPKGIYDKLIESEALSYLKVEKELYNLIVAADVLPYFGELSTLFQQISNHLEALGYFIFSTEISSTMPWQLQESARFSHNEEYLEQLAEANSLKIIFKKQIVARHQEGNPLPSWLIVMQKDNFSHRSGKTSL</sequence>
<dbReference type="Pfam" id="PF13432">
    <property type="entry name" value="TPR_16"/>
    <property type="match status" value="2"/>
</dbReference>
<feature type="repeat" description="TPR" evidence="1">
    <location>
        <begin position="310"/>
        <end position="343"/>
    </location>
</feature>
<keyword evidence="3" id="KW-0489">Methyltransferase</keyword>
<dbReference type="InterPro" id="IPR019734">
    <property type="entry name" value="TPR_rpt"/>
</dbReference>
<dbReference type="PROSITE" id="PS50005">
    <property type="entry name" value="TPR"/>
    <property type="match status" value="8"/>
</dbReference>
<organism evidence="3 4">
    <name type="scientific">Legionella busanensis</name>
    <dbReference type="NCBI Taxonomy" id="190655"/>
    <lineage>
        <taxon>Bacteria</taxon>
        <taxon>Pseudomonadati</taxon>
        <taxon>Pseudomonadota</taxon>
        <taxon>Gammaproteobacteria</taxon>
        <taxon>Legionellales</taxon>
        <taxon>Legionellaceae</taxon>
        <taxon>Legionella</taxon>
    </lineage>
</organism>
<dbReference type="OrthoDB" id="9809392at2"/>
<dbReference type="Proteomes" id="UP000254794">
    <property type="component" value="Unassembled WGS sequence"/>
</dbReference>
<dbReference type="GO" id="GO:0051301">
    <property type="term" value="P:cell division"/>
    <property type="evidence" value="ECO:0007669"/>
    <property type="project" value="TreeGrafter"/>
</dbReference>